<evidence type="ECO:0000256" key="1">
    <source>
        <dbReference type="ARBA" id="ARBA00004141"/>
    </source>
</evidence>
<accession>A0A191ZZI8</accession>
<keyword evidence="11" id="KW-0407">Ion channel</keyword>
<evidence type="ECO:0000313" key="13">
    <source>
        <dbReference type="Proteomes" id="UP000078572"/>
    </source>
</evidence>
<dbReference type="InterPro" id="IPR028325">
    <property type="entry name" value="VG_K_chnl"/>
</dbReference>
<keyword evidence="10" id="KW-0472">Membrane</keyword>
<dbReference type="SUPFAM" id="SSF81324">
    <property type="entry name" value="Voltage-gated potassium channels"/>
    <property type="match status" value="1"/>
</dbReference>
<evidence type="ECO:0000256" key="8">
    <source>
        <dbReference type="ARBA" id="ARBA00022989"/>
    </source>
</evidence>
<reference evidence="13" key="1">
    <citation type="submission" date="2016-06" db="EMBL/GenBank/DDBJ databases">
        <authorList>
            <person name="Xu Y."/>
            <person name="Nagy A."/>
            <person name="Yan X."/>
            <person name="Kim S.W."/>
            <person name="Haley B."/>
            <person name="Liu N.T."/>
            <person name="Nou X."/>
        </authorList>
    </citation>
    <scope>NUCLEOTIDE SEQUENCE [LARGE SCALE GENOMIC DNA]</scope>
    <source>
        <strain evidence="13">ATCC 49129</strain>
    </source>
</reference>
<dbReference type="EMBL" id="CP016022">
    <property type="protein sequence ID" value="ANJ73503.1"/>
    <property type="molecule type" value="Genomic_DNA"/>
</dbReference>
<keyword evidence="6" id="KW-0851">Voltage-gated channel</keyword>
<evidence type="ECO:0000256" key="2">
    <source>
        <dbReference type="ARBA" id="ARBA00022448"/>
    </source>
</evidence>
<evidence type="ECO:0000256" key="11">
    <source>
        <dbReference type="ARBA" id="ARBA00023303"/>
    </source>
</evidence>
<evidence type="ECO:0000256" key="4">
    <source>
        <dbReference type="ARBA" id="ARBA00022692"/>
    </source>
</evidence>
<dbReference type="Gene3D" id="1.20.120.350">
    <property type="entry name" value="Voltage-gated potassium channels. Chain C"/>
    <property type="match status" value="1"/>
</dbReference>
<dbReference type="GO" id="GO:0008076">
    <property type="term" value="C:voltage-gated potassium channel complex"/>
    <property type="evidence" value="ECO:0007669"/>
    <property type="project" value="InterPro"/>
</dbReference>
<dbReference type="GeneID" id="61527124"/>
<dbReference type="GO" id="GO:0001508">
    <property type="term" value="P:action potential"/>
    <property type="evidence" value="ECO:0007669"/>
    <property type="project" value="TreeGrafter"/>
</dbReference>
<dbReference type="Proteomes" id="UP000078572">
    <property type="component" value="Chromosome 1"/>
</dbReference>
<dbReference type="AlphaFoldDB" id="A0A191ZZI8"/>
<evidence type="ECO:0000256" key="10">
    <source>
        <dbReference type="ARBA" id="ARBA00023136"/>
    </source>
</evidence>
<dbReference type="PRINTS" id="PR00169">
    <property type="entry name" value="KCHANNEL"/>
</dbReference>
<dbReference type="PANTHER" id="PTHR11537">
    <property type="entry name" value="VOLTAGE-GATED POTASSIUM CHANNEL"/>
    <property type="match status" value="1"/>
</dbReference>
<keyword evidence="13" id="KW-1185">Reference proteome</keyword>
<proteinExistence type="predicted"/>
<comment type="subcellular location">
    <subcellularLocation>
        <location evidence="1">Membrane</location>
        <topology evidence="1">Multi-pass membrane protein</topology>
    </subcellularLocation>
</comment>
<dbReference type="RefSeq" id="WP_064804910.1">
    <property type="nucleotide sequence ID" value="NZ_CP016022.1"/>
</dbReference>
<protein>
    <submittedName>
        <fullName evidence="12">Ion transporter</fullName>
    </submittedName>
</protein>
<dbReference type="GO" id="GO:0005249">
    <property type="term" value="F:voltage-gated potassium channel activity"/>
    <property type="evidence" value="ECO:0007669"/>
    <property type="project" value="InterPro"/>
</dbReference>
<dbReference type="PANTHER" id="PTHR11537:SF254">
    <property type="entry name" value="POTASSIUM VOLTAGE-GATED CHANNEL PROTEIN SHAB"/>
    <property type="match status" value="1"/>
</dbReference>
<dbReference type="OrthoDB" id="9799090at2"/>
<evidence type="ECO:0000313" key="12">
    <source>
        <dbReference type="EMBL" id="ANJ73503.1"/>
    </source>
</evidence>
<dbReference type="STRING" id="190721.ACS15_2920"/>
<keyword evidence="3" id="KW-0633">Potassium transport</keyword>
<dbReference type="Gene3D" id="1.10.287.70">
    <property type="match status" value="1"/>
</dbReference>
<keyword evidence="7" id="KW-0630">Potassium</keyword>
<keyword evidence="4" id="KW-0812">Transmembrane</keyword>
<name>A0A191ZZI8_9RALS</name>
<gene>
    <name evidence="12" type="ORF">A9Y76_13970</name>
</gene>
<evidence type="ECO:0000256" key="6">
    <source>
        <dbReference type="ARBA" id="ARBA00022882"/>
    </source>
</evidence>
<dbReference type="InterPro" id="IPR027359">
    <property type="entry name" value="Volt_channel_dom_sf"/>
</dbReference>
<evidence type="ECO:0000256" key="7">
    <source>
        <dbReference type="ARBA" id="ARBA00022958"/>
    </source>
</evidence>
<evidence type="ECO:0000256" key="3">
    <source>
        <dbReference type="ARBA" id="ARBA00022538"/>
    </source>
</evidence>
<keyword evidence="8" id="KW-1133">Transmembrane helix</keyword>
<dbReference type="Pfam" id="PF00520">
    <property type="entry name" value="Ion_trans"/>
    <property type="match status" value="1"/>
</dbReference>
<organism evidence="12 13">
    <name type="scientific">Ralstonia insidiosa</name>
    <dbReference type="NCBI Taxonomy" id="190721"/>
    <lineage>
        <taxon>Bacteria</taxon>
        <taxon>Pseudomonadati</taxon>
        <taxon>Pseudomonadota</taxon>
        <taxon>Betaproteobacteria</taxon>
        <taxon>Burkholderiales</taxon>
        <taxon>Burkholderiaceae</taxon>
        <taxon>Ralstonia</taxon>
    </lineage>
</organism>
<evidence type="ECO:0000256" key="9">
    <source>
        <dbReference type="ARBA" id="ARBA00023065"/>
    </source>
</evidence>
<sequence length="309" mass="34983">MSQNPSSTNRYRWHAHNARLGEYLGKPEEEGWRRRWYIIIFEAETRAGRQFDVTLLVAILASVLVVMLDSLPSVHERAGTLFTVIEWLATLLFTAEYIMRILVVRKPWRYVLSFYGVIDFISILPTWLAVFAPELAYLIDVRLLRLLRVFRVLKLTIYFEEAQVLLRALVNARHKIFVFLGTVFIITIILGTVMYVVEGPQHGFTSIPVSMYWAVVTLTTTGFGDLVPKTPLGQFITSMTILLGYSIIAFPTGIIGAELVNTMRERSPKTRTCTHCATEGHDADAVFCKRCATKLPPLPAETAETANNP</sequence>
<keyword evidence="2" id="KW-0813">Transport</keyword>
<evidence type="ECO:0000256" key="5">
    <source>
        <dbReference type="ARBA" id="ARBA00022826"/>
    </source>
</evidence>
<keyword evidence="9" id="KW-0406">Ion transport</keyword>
<keyword evidence="5" id="KW-0631">Potassium channel</keyword>
<dbReference type="InterPro" id="IPR005821">
    <property type="entry name" value="Ion_trans_dom"/>
</dbReference>